<evidence type="ECO:0000256" key="11">
    <source>
        <dbReference type="ARBA" id="ARBA00023098"/>
    </source>
</evidence>
<reference evidence="16" key="1">
    <citation type="submission" date="2021-03" db="EMBL/GenBank/DDBJ databases">
        <authorList>
            <person name="Tagirdzhanova G."/>
        </authorList>
    </citation>
    <scope>NUCLEOTIDE SEQUENCE</scope>
</reference>
<dbReference type="GO" id="GO:0051996">
    <property type="term" value="F:squalene synthase [NAD(P)H] activity"/>
    <property type="evidence" value="ECO:0007669"/>
    <property type="project" value="UniProtKB-EC"/>
</dbReference>
<comment type="similarity">
    <text evidence="3">Belongs to the phytoene/squalene synthase family.</text>
</comment>
<evidence type="ECO:0000256" key="13">
    <source>
        <dbReference type="ARBA" id="ARBA00023166"/>
    </source>
</evidence>
<evidence type="ECO:0000256" key="9">
    <source>
        <dbReference type="ARBA" id="ARBA00022989"/>
    </source>
</evidence>
<dbReference type="Pfam" id="PF00494">
    <property type="entry name" value="SQS_PSY"/>
    <property type="match status" value="1"/>
</dbReference>
<accession>A0A8H3FQL8</accession>
<sequence length="483" mass="56112">MVSAKHVVYYVFHPAELRSMVQWKVWHDPVHARDKDNEPASIAKCYYYLDKTSRSFSFVIQELHPELKLVVALFYLILRGLDTIEDDMTIPLNKKLPLLRDFNTILEKDGWNFTGNGPTERDRELLVNFEVVIEEYKKIKPAYKVIVNDITKRMGDGMAKYAIFAEENKYVESLHDYDEYCFFVAGILGEGLTRLFVEAKLGNSLLLERSYLHRSMGLFLQKTNILRDVREDFDDDKRWWPTEIWSKHVDNFQDLFKPENKQKALQCSSEMVLNALGHVEECLFYLLGLKEQSVFNFCAIPQSMAIATLELCFQNYAVFQRNVKITRGQACQLMIESTQDQKKLFEIFRRHTRRILKKNDPRDPNYLKISMACARIEKFIMTMFPENDPKPEQKSEVDASVSVDDAKAIQKAASREAQLDTVYMAFSVASILVFMSLAMISIAYIFGARFDIVFDQLVQSTFNPFRVQDGAATVIRKYDHGEL</sequence>
<evidence type="ECO:0000256" key="14">
    <source>
        <dbReference type="ARBA" id="ARBA00023221"/>
    </source>
</evidence>
<keyword evidence="5" id="KW-0444">Lipid biosynthesis</keyword>
<feature type="transmembrane region" description="Helical" evidence="15">
    <location>
        <begin position="422"/>
        <end position="446"/>
    </location>
</feature>
<evidence type="ECO:0000256" key="2">
    <source>
        <dbReference type="ARBA" id="ARBA00004370"/>
    </source>
</evidence>
<comment type="subcellular location">
    <subcellularLocation>
        <location evidence="2">Membrane</location>
    </subcellularLocation>
</comment>
<name>A0A8H3FQL8_9LECA</name>
<evidence type="ECO:0000256" key="4">
    <source>
        <dbReference type="ARBA" id="ARBA00012373"/>
    </source>
</evidence>
<dbReference type="InterPro" id="IPR006449">
    <property type="entry name" value="Squal_synth-like"/>
</dbReference>
<dbReference type="OrthoDB" id="431150at2759"/>
<dbReference type="GO" id="GO:0005789">
    <property type="term" value="C:endoplasmic reticulum membrane"/>
    <property type="evidence" value="ECO:0007669"/>
    <property type="project" value="TreeGrafter"/>
</dbReference>
<dbReference type="EC" id="2.5.1.21" evidence="4"/>
<evidence type="ECO:0000313" key="17">
    <source>
        <dbReference type="Proteomes" id="UP000664169"/>
    </source>
</evidence>
<keyword evidence="12 15" id="KW-0472">Membrane</keyword>
<keyword evidence="17" id="KW-1185">Reference proteome</keyword>
<organism evidence="16 17">
    <name type="scientific">Gomphillus americanus</name>
    <dbReference type="NCBI Taxonomy" id="1940652"/>
    <lineage>
        <taxon>Eukaryota</taxon>
        <taxon>Fungi</taxon>
        <taxon>Dikarya</taxon>
        <taxon>Ascomycota</taxon>
        <taxon>Pezizomycotina</taxon>
        <taxon>Lecanoromycetes</taxon>
        <taxon>OSLEUM clade</taxon>
        <taxon>Ostropomycetidae</taxon>
        <taxon>Ostropales</taxon>
        <taxon>Graphidaceae</taxon>
        <taxon>Gomphilloideae</taxon>
        <taxon>Gomphillus</taxon>
    </lineage>
</organism>
<dbReference type="InterPro" id="IPR033904">
    <property type="entry name" value="Trans_IPPS_HH"/>
</dbReference>
<evidence type="ECO:0000256" key="3">
    <source>
        <dbReference type="ARBA" id="ARBA00006251"/>
    </source>
</evidence>
<comment type="cofactor">
    <cofactor evidence="1">
        <name>Mg(2+)</name>
        <dbReference type="ChEBI" id="CHEBI:18420"/>
    </cofactor>
</comment>
<evidence type="ECO:0000256" key="10">
    <source>
        <dbReference type="ARBA" id="ARBA00023011"/>
    </source>
</evidence>
<evidence type="ECO:0000256" key="15">
    <source>
        <dbReference type="SAM" id="Phobius"/>
    </source>
</evidence>
<gene>
    <name evidence="16" type="ORF">GOMPHAMPRED_005274</name>
</gene>
<evidence type="ECO:0000256" key="5">
    <source>
        <dbReference type="ARBA" id="ARBA00022516"/>
    </source>
</evidence>
<dbReference type="NCBIfam" id="TIGR01559">
    <property type="entry name" value="squal_synth"/>
    <property type="match status" value="1"/>
</dbReference>
<dbReference type="SFLD" id="SFLDS00005">
    <property type="entry name" value="Isoprenoid_Synthase_Type_I"/>
    <property type="match status" value="1"/>
</dbReference>
<dbReference type="PANTHER" id="PTHR11626">
    <property type="entry name" value="FARNESYL-DIPHOSPHATE FARNESYLTRANSFERASE"/>
    <property type="match status" value="1"/>
</dbReference>
<keyword evidence="7 15" id="KW-0812">Transmembrane</keyword>
<dbReference type="FunFam" id="1.10.600.10:FF:000003">
    <property type="entry name" value="Farnesyl-diphosphate farnesyltransferase 1"/>
    <property type="match status" value="1"/>
</dbReference>
<keyword evidence="14" id="KW-0753">Steroid metabolism</keyword>
<dbReference type="PANTHER" id="PTHR11626:SF2">
    <property type="entry name" value="SQUALENE SYNTHASE"/>
    <property type="match status" value="1"/>
</dbReference>
<dbReference type="CDD" id="cd00683">
    <property type="entry name" value="Trans_IPPS_HH"/>
    <property type="match status" value="1"/>
</dbReference>
<dbReference type="AlphaFoldDB" id="A0A8H3FQL8"/>
<dbReference type="Proteomes" id="UP000664169">
    <property type="component" value="Unassembled WGS sequence"/>
</dbReference>
<evidence type="ECO:0000256" key="7">
    <source>
        <dbReference type="ARBA" id="ARBA00022692"/>
    </source>
</evidence>
<dbReference type="GO" id="GO:0045338">
    <property type="term" value="P:farnesyl diphosphate metabolic process"/>
    <property type="evidence" value="ECO:0007669"/>
    <property type="project" value="InterPro"/>
</dbReference>
<dbReference type="InterPro" id="IPR008949">
    <property type="entry name" value="Isoprenoid_synthase_dom_sf"/>
</dbReference>
<comment type="caution">
    <text evidence="16">The sequence shown here is derived from an EMBL/GenBank/DDBJ whole genome shotgun (WGS) entry which is preliminary data.</text>
</comment>
<keyword evidence="8" id="KW-0752">Steroid biosynthesis</keyword>
<dbReference type="InterPro" id="IPR044844">
    <property type="entry name" value="Trans_IPPS_euk-type"/>
</dbReference>
<dbReference type="GO" id="GO:0006696">
    <property type="term" value="P:ergosterol biosynthetic process"/>
    <property type="evidence" value="ECO:0007669"/>
    <property type="project" value="TreeGrafter"/>
</dbReference>
<protein>
    <recommendedName>
        <fullName evidence="4">squalene synthase</fullName>
        <ecNumber evidence="4">2.5.1.21</ecNumber>
    </recommendedName>
</protein>
<evidence type="ECO:0000256" key="8">
    <source>
        <dbReference type="ARBA" id="ARBA00022955"/>
    </source>
</evidence>
<dbReference type="SUPFAM" id="SSF48576">
    <property type="entry name" value="Terpenoid synthases"/>
    <property type="match status" value="1"/>
</dbReference>
<keyword evidence="6" id="KW-0808">Transferase</keyword>
<dbReference type="Gene3D" id="1.10.600.10">
    <property type="entry name" value="Farnesyl Diphosphate Synthase"/>
    <property type="match status" value="1"/>
</dbReference>
<evidence type="ECO:0000256" key="1">
    <source>
        <dbReference type="ARBA" id="ARBA00001946"/>
    </source>
</evidence>
<proteinExistence type="inferred from homology"/>
<evidence type="ECO:0000313" key="16">
    <source>
        <dbReference type="EMBL" id="CAF9928981.1"/>
    </source>
</evidence>
<keyword evidence="10" id="KW-0756">Sterol biosynthesis</keyword>
<evidence type="ECO:0000256" key="12">
    <source>
        <dbReference type="ARBA" id="ARBA00023136"/>
    </source>
</evidence>
<dbReference type="EMBL" id="CAJPDQ010000031">
    <property type="protein sequence ID" value="CAF9928981.1"/>
    <property type="molecule type" value="Genomic_DNA"/>
</dbReference>
<keyword evidence="13" id="KW-1207">Sterol metabolism</keyword>
<keyword evidence="11" id="KW-0443">Lipid metabolism</keyword>
<evidence type="ECO:0000256" key="6">
    <source>
        <dbReference type="ARBA" id="ARBA00022679"/>
    </source>
</evidence>
<keyword evidence="9 15" id="KW-1133">Transmembrane helix</keyword>
<dbReference type="SFLD" id="SFLDG01018">
    <property type="entry name" value="Squalene/Phytoene_Synthase_Lik"/>
    <property type="match status" value="1"/>
</dbReference>
<dbReference type="InterPro" id="IPR002060">
    <property type="entry name" value="Squ/phyt_synthse"/>
</dbReference>